<dbReference type="AlphaFoldDB" id="A0A8J7KRH9"/>
<protein>
    <recommendedName>
        <fullName evidence="1">YTH domain-containing protein</fullName>
    </recommendedName>
</protein>
<dbReference type="EMBL" id="JAEAGR010000001">
    <property type="protein sequence ID" value="MBH1939306.1"/>
    <property type="molecule type" value="Genomic_DNA"/>
</dbReference>
<reference evidence="2" key="1">
    <citation type="submission" date="2020-12" db="EMBL/GenBank/DDBJ databases">
        <title>M. sibirica DSM 26468T genome.</title>
        <authorList>
            <person name="Thieme N."/>
            <person name="Rettenmaier R."/>
            <person name="Zverlov V."/>
            <person name="Liebl W."/>
        </authorList>
    </citation>
    <scope>NUCLEOTIDE SEQUENCE</scope>
    <source>
        <strain evidence="2">DSM 26468</strain>
    </source>
</reference>
<organism evidence="2 3">
    <name type="scientific">Mobilitalea sibirica</name>
    <dbReference type="NCBI Taxonomy" id="1462919"/>
    <lineage>
        <taxon>Bacteria</taxon>
        <taxon>Bacillati</taxon>
        <taxon>Bacillota</taxon>
        <taxon>Clostridia</taxon>
        <taxon>Lachnospirales</taxon>
        <taxon>Lachnospiraceae</taxon>
        <taxon>Mobilitalea</taxon>
    </lineage>
</organism>
<keyword evidence="3" id="KW-1185">Reference proteome</keyword>
<dbReference type="Proteomes" id="UP000623269">
    <property type="component" value="Unassembled WGS sequence"/>
</dbReference>
<feature type="domain" description="YTH" evidence="1">
    <location>
        <begin position="34"/>
        <end position="93"/>
    </location>
</feature>
<dbReference type="GO" id="GO:0003723">
    <property type="term" value="F:RNA binding"/>
    <property type="evidence" value="ECO:0007669"/>
    <property type="project" value="InterPro"/>
</dbReference>
<dbReference type="PROSITE" id="PS50882">
    <property type="entry name" value="YTH"/>
    <property type="match status" value="1"/>
</dbReference>
<sequence>MPFLKHDRRPVIRHPHGHPVAVIAAFNVLGDFIPRYFCIEDDNQELFKYKIHSVISTKDRYMLKEFYCVYDTYDYRTNILLIFDITKCRWTIG</sequence>
<evidence type="ECO:0000259" key="1">
    <source>
        <dbReference type="PROSITE" id="PS50882"/>
    </source>
</evidence>
<name>A0A8J7KRH9_9FIRM</name>
<evidence type="ECO:0000313" key="2">
    <source>
        <dbReference type="EMBL" id="MBH1939306.1"/>
    </source>
</evidence>
<dbReference type="InterPro" id="IPR007275">
    <property type="entry name" value="YTH_domain"/>
</dbReference>
<dbReference type="RefSeq" id="WP_197659541.1">
    <property type="nucleotide sequence ID" value="NZ_JAEAGR010000001.1"/>
</dbReference>
<accession>A0A8J7KRH9</accession>
<proteinExistence type="predicted"/>
<evidence type="ECO:0000313" key="3">
    <source>
        <dbReference type="Proteomes" id="UP000623269"/>
    </source>
</evidence>
<gene>
    <name evidence="2" type="ORF">I5677_00200</name>
</gene>
<comment type="caution">
    <text evidence="2">The sequence shown here is derived from an EMBL/GenBank/DDBJ whole genome shotgun (WGS) entry which is preliminary data.</text>
</comment>